<evidence type="ECO:0000313" key="2">
    <source>
        <dbReference type="Proteomes" id="UP000886523"/>
    </source>
</evidence>
<protein>
    <submittedName>
        <fullName evidence="1">Uncharacterized protein</fullName>
    </submittedName>
</protein>
<reference evidence="1" key="1">
    <citation type="journal article" date="2020" name="Nat. Commun.">
        <title>Large-scale genome sequencing of mycorrhizal fungi provides insights into the early evolution of symbiotic traits.</title>
        <authorList>
            <person name="Miyauchi S."/>
            <person name="Kiss E."/>
            <person name="Kuo A."/>
            <person name="Drula E."/>
            <person name="Kohler A."/>
            <person name="Sanchez-Garcia M."/>
            <person name="Morin E."/>
            <person name="Andreopoulos B."/>
            <person name="Barry K.W."/>
            <person name="Bonito G."/>
            <person name="Buee M."/>
            <person name="Carver A."/>
            <person name="Chen C."/>
            <person name="Cichocki N."/>
            <person name="Clum A."/>
            <person name="Culley D."/>
            <person name="Crous P.W."/>
            <person name="Fauchery L."/>
            <person name="Girlanda M."/>
            <person name="Hayes R.D."/>
            <person name="Keri Z."/>
            <person name="LaButti K."/>
            <person name="Lipzen A."/>
            <person name="Lombard V."/>
            <person name="Magnuson J."/>
            <person name="Maillard F."/>
            <person name="Murat C."/>
            <person name="Nolan M."/>
            <person name="Ohm R.A."/>
            <person name="Pangilinan J."/>
            <person name="Pereira M.F."/>
            <person name="Perotto S."/>
            <person name="Peter M."/>
            <person name="Pfister S."/>
            <person name="Riley R."/>
            <person name="Sitrit Y."/>
            <person name="Stielow J.B."/>
            <person name="Szollosi G."/>
            <person name="Zifcakova L."/>
            <person name="Stursova M."/>
            <person name="Spatafora J.W."/>
            <person name="Tedersoo L."/>
            <person name="Vaario L.M."/>
            <person name="Yamada A."/>
            <person name="Yan M."/>
            <person name="Wang P."/>
            <person name="Xu J."/>
            <person name="Bruns T."/>
            <person name="Baldrian P."/>
            <person name="Vilgalys R."/>
            <person name="Dunand C."/>
            <person name="Henrissat B."/>
            <person name="Grigoriev I.V."/>
            <person name="Hibbett D."/>
            <person name="Nagy L.G."/>
            <person name="Martin F.M."/>
        </authorList>
    </citation>
    <scope>NUCLEOTIDE SEQUENCE</scope>
    <source>
        <strain evidence="1">UP504</strain>
    </source>
</reference>
<dbReference type="EMBL" id="MU128985">
    <property type="protein sequence ID" value="KAF9512518.1"/>
    <property type="molecule type" value="Genomic_DNA"/>
</dbReference>
<evidence type="ECO:0000313" key="1">
    <source>
        <dbReference type="EMBL" id="KAF9512518.1"/>
    </source>
</evidence>
<dbReference type="Proteomes" id="UP000886523">
    <property type="component" value="Unassembled WGS sequence"/>
</dbReference>
<organism evidence="1 2">
    <name type="scientific">Hydnum rufescens UP504</name>
    <dbReference type="NCBI Taxonomy" id="1448309"/>
    <lineage>
        <taxon>Eukaryota</taxon>
        <taxon>Fungi</taxon>
        <taxon>Dikarya</taxon>
        <taxon>Basidiomycota</taxon>
        <taxon>Agaricomycotina</taxon>
        <taxon>Agaricomycetes</taxon>
        <taxon>Cantharellales</taxon>
        <taxon>Hydnaceae</taxon>
        <taxon>Hydnum</taxon>
    </lineage>
</organism>
<dbReference type="OrthoDB" id="3239749at2759"/>
<feature type="non-terminal residue" evidence="1">
    <location>
        <position position="1"/>
    </location>
</feature>
<sequence>PSAIKAIIVSDYHIEWLDMAEPEHDIYSKNHMVPSVVFTMPKVFDKKKYSSAKISMELGTEKKVGWTPGDQYFPGTYTVILPTYAMTTHCMVHCHTYPIHQGTTIGNLIDKIIDNKMHHFLFLPYTIGGHWKGCGDHTYVLHSI</sequence>
<dbReference type="AlphaFoldDB" id="A0A9P6AV46"/>
<accession>A0A9P6AV46</accession>
<name>A0A9P6AV46_9AGAM</name>
<gene>
    <name evidence="1" type="ORF">BS47DRAFT_1244696</name>
</gene>
<comment type="caution">
    <text evidence="1">The sequence shown here is derived from an EMBL/GenBank/DDBJ whole genome shotgun (WGS) entry which is preliminary data.</text>
</comment>
<proteinExistence type="predicted"/>
<feature type="non-terminal residue" evidence="1">
    <location>
        <position position="144"/>
    </location>
</feature>
<keyword evidence="2" id="KW-1185">Reference proteome</keyword>